<dbReference type="GO" id="GO:0051287">
    <property type="term" value="F:NAD binding"/>
    <property type="evidence" value="ECO:0007669"/>
    <property type="project" value="InterPro"/>
</dbReference>
<dbReference type="InterPro" id="IPR006139">
    <property type="entry name" value="D-isomer_2_OHA_DH_cat_dom"/>
</dbReference>
<dbReference type="InterPro" id="IPR029753">
    <property type="entry name" value="D-isomer_DH_CS"/>
</dbReference>
<dbReference type="SUPFAM" id="SSF52283">
    <property type="entry name" value="Formate/glycerate dehydrogenase catalytic domain-like"/>
    <property type="match status" value="1"/>
</dbReference>
<evidence type="ECO:0000256" key="2">
    <source>
        <dbReference type="ARBA" id="ARBA00005216"/>
    </source>
</evidence>
<dbReference type="Pfam" id="PF00389">
    <property type="entry name" value="2-Hacid_dh"/>
    <property type="match status" value="1"/>
</dbReference>
<comment type="catalytic activity">
    <reaction evidence="12">
        <text>(R)-2-hydroxyglutarate + NAD(+) = 2-oxoglutarate + NADH + H(+)</text>
        <dbReference type="Rhea" id="RHEA:49612"/>
        <dbReference type="ChEBI" id="CHEBI:15378"/>
        <dbReference type="ChEBI" id="CHEBI:15801"/>
        <dbReference type="ChEBI" id="CHEBI:16810"/>
        <dbReference type="ChEBI" id="CHEBI:57540"/>
        <dbReference type="ChEBI" id="CHEBI:57945"/>
        <dbReference type="EC" id="1.1.1.399"/>
    </reaction>
</comment>
<evidence type="ECO:0000256" key="14">
    <source>
        <dbReference type="RuleBase" id="RU003719"/>
    </source>
</evidence>
<dbReference type="PROSITE" id="PS00065">
    <property type="entry name" value="D_2_HYDROXYACID_DH_1"/>
    <property type="match status" value="1"/>
</dbReference>
<dbReference type="GO" id="GO:0006564">
    <property type="term" value="P:L-serine biosynthetic process"/>
    <property type="evidence" value="ECO:0007669"/>
    <property type="project" value="UniProtKB-KW"/>
</dbReference>
<name>A0A2Z4XYW0_9GAMM</name>
<keyword evidence="19" id="KW-1185">Reference proteome</keyword>
<dbReference type="Pfam" id="PF02826">
    <property type="entry name" value="2-Hacid_dh_C"/>
    <property type="match status" value="1"/>
</dbReference>
<dbReference type="PROSITE" id="PS00671">
    <property type="entry name" value="D_2_HYDROXYACID_DH_3"/>
    <property type="match status" value="1"/>
</dbReference>
<proteinExistence type="inferred from homology"/>
<dbReference type="NCBIfam" id="NF008759">
    <property type="entry name" value="PRK11790.1"/>
    <property type="match status" value="1"/>
</dbReference>
<evidence type="ECO:0000259" key="15">
    <source>
        <dbReference type="PROSITE" id="PS51671"/>
    </source>
</evidence>
<dbReference type="AlphaFoldDB" id="A0A2Z4XYW0"/>
<dbReference type="EC" id="1.1.1.399" evidence="4"/>
<dbReference type="EMBL" id="CP043424">
    <property type="protein sequence ID" value="QIW11895.1"/>
    <property type="molecule type" value="Genomic_DNA"/>
</dbReference>
<organism evidence="16 18">
    <name type="scientific">Francisella adeliensis</name>
    <dbReference type="NCBI Taxonomy" id="2007306"/>
    <lineage>
        <taxon>Bacteria</taxon>
        <taxon>Pseudomonadati</taxon>
        <taxon>Pseudomonadota</taxon>
        <taxon>Gammaproteobacteria</taxon>
        <taxon>Thiotrichales</taxon>
        <taxon>Francisellaceae</taxon>
        <taxon>Francisella</taxon>
    </lineage>
</organism>
<dbReference type="OrthoDB" id="9805416at2"/>
<feature type="domain" description="ACT" evidence="15">
    <location>
        <begin position="342"/>
        <end position="413"/>
    </location>
</feature>
<evidence type="ECO:0000313" key="16">
    <source>
        <dbReference type="EMBL" id="AXA33662.1"/>
    </source>
</evidence>
<evidence type="ECO:0000256" key="1">
    <source>
        <dbReference type="ARBA" id="ARBA00003800"/>
    </source>
</evidence>
<dbReference type="Proteomes" id="UP000251120">
    <property type="component" value="Chromosome"/>
</dbReference>
<dbReference type="EC" id="1.1.1.95" evidence="5"/>
<dbReference type="SUPFAM" id="SSF55021">
    <property type="entry name" value="ACT-like"/>
    <property type="match status" value="1"/>
</dbReference>
<dbReference type="RefSeq" id="WP_112869835.1">
    <property type="nucleotide sequence ID" value="NZ_CP021781.1"/>
</dbReference>
<sequence length="413" mass="45273">MSKLSLSKKKIPILLLEGIHNNAVESFKTAGYENIELMSSALEGQELIDKLKNYKMVGLRSRTQLTKEVLENSTHLAAIGCFCIGTNQVDLQTAHKHGIPVFNAPYSNTRSVAELVLAQAILLVRNVVDKNAKAHRGLWLKSADNANEVRGKTLGIIGYGHIGMQLGVLAESMGINVIFYDVEEKLPLGNATQVESQAQLLKQSDVVSLHVPQLTSTKNLITAKEFALMKNNSILINASRGNVVDIDALVDALESKKLKGAAIDVFPSEPSSKNEQFESPLKDFDNVFITPHIGGSTIEAQENIANEVSAKLIKYSDNGSTLNAVNFPELSLPSNAGADNHRVLHIHQNIPGVMNEINEILAQKNINVEGQYLRTQDDIGYVVMDIKSSTQDAKILVKEFKKVKATIRARYLI</sequence>
<comment type="catalytic activity">
    <reaction evidence="13">
        <text>(2R)-3-phosphoglycerate + NAD(+) = 3-phosphooxypyruvate + NADH + H(+)</text>
        <dbReference type="Rhea" id="RHEA:12641"/>
        <dbReference type="ChEBI" id="CHEBI:15378"/>
        <dbReference type="ChEBI" id="CHEBI:18110"/>
        <dbReference type="ChEBI" id="CHEBI:57540"/>
        <dbReference type="ChEBI" id="CHEBI:57945"/>
        <dbReference type="ChEBI" id="CHEBI:58272"/>
        <dbReference type="EC" id="1.1.1.95"/>
    </reaction>
</comment>
<evidence type="ECO:0000256" key="6">
    <source>
        <dbReference type="ARBA" id="ARBA00021582"/>
    </source>
</evidence>
<dbReference type="InterPro" id="IPR036291">
    <property type="entry name" value="NAD(P)-bd_dom_sf"/>
</dbReference>
<evidence type="ECO:0000313" key="17">
    <source>
        <dbReference type="EMBL" id="QIW11895.1"/>
    </source>
</evidence>
<keyword evidence="10" id="KW-0718">Serine biosynthesis</keyword>
<dbReference type="InterPro" id="IPR029752">
    <property type="entry name" value="D-isomer_DH_CS1"/>
</dbReference>
<evidence type="ECO:0000256" key="11">
    <source>
        <dbReference type="ARBA" id="ARBA00030455"/>
    </source>
</evidence>
<evidence type="ECO:0000313" key="18">
    <source>
        <dbReference type="Proteomes" id="UP000251120"/>
    </source>
</evidence>
<dbReference type="SUPFAM" id="SSF51735">
    <property type="entry name" value="NAD(P)-binding Rossmann-fold domains"/>
    <property type="match status" value="1"/>
</dbReference>
<dbReference type="GO" id="GO:0047545">
    <property type="term" value="F:(S)-2-hydroxyglutarate dehydrogenase activity"/>
    <property type="evidence" value="ECO:0007669"/>
    <property type="project" value="UniProtKB-ARBA"/>
</dbReference>
<dbReference type="CDD" id="cd12176">
    <property type="entry name" value="PGDH_3"/>
    <property type="match status" value="1"/>
</dbReference>
<evidence type="ECO:0000256" key="13">
    <source>
        <dbReference type="ARBA" id="ARBA00048731"/>
    </source>
</evidence>
<dbReference type="InterPro" id="IPR006140">
    <property type="entry name" value="D-isomer_DH_NAD-bd"/>
</dbReference>
<dbReference type="InterPro" id="IPR054480">
    <property type="entry name" value="AHAS_small-like_ACT"/>
</dbReference>
<dbReference type="Gene3D" id="3.30.70.260">
    <property type="match status" value="1"/>
</dbReference>
<reference evidence="16 18" key="1">
    <citation type="submission" date="2017-06" db="EMBL/GenBank/DDBJ databases">
        <title>Complete genome of Francisella adeliensis.</title>
        <authorList>
            <person name="Vallesi A."/>
            <person name="Sjodin A."/>
        </authorList>
    </citation>
    <scope>NUCLEOTIDE SEQUENCE [LARGE SCALE GENOMIC DNA]</scope>
    <source>
        <strain evidence="16 18">FDC440</strain>
    </source>
</reference>
<evidence type="ECO:0000256" key="12">
    <source>
        <dbReference type="ARBA" id="ARBA00048126"/>
    </source>
</evidence>
<dbReference type="UniPathway" id="UPA00135">
    <property type="reaction ID" value="UER00196"/>
</dbReference>
<dbReference type="Pfam" id="PF22629">
    <property type="entry name" value="ACT_AHAS_ss"/>
    <property type="match status" value="1"/>
</dbReference>
<evidence type="ECO:0000256" key="5">
    <source>
        <dbReference type="ARBA" id="ARBA00013143"/>
    </source>
</evidence>
<dbReference type="InterPro" id="IPR002912">
    <property type="entry name" value="ACT_dom"/>
</dbReference>
<comment type="pathway">
    <text evidence="2">Amino-acid biosynthesis; L-serine biosynthesis; L-serine from 3-phospho-D-glycerate: step 1/3.</text>
</comment>
<evidence type="ECO:0000256" key="7">
    <source>
        <dbReference type="ARBA" id="ARBA00022605"/>
    </source>
</evidence>
<accession>A0A2Z4XYW0</accession>
<dbReference type="PANTHER" id="PTHR42789">
    <property type="entry name" value="D-ISOMER SPECIFIC 2-HYDROXYACID DEHYDROGENASE FAMILY PROTEIN (AFU_ORTHOLOGUE AFUA_6G10090)"/>
    <property type="match status" value="1"/>
</dbReference>
<dbReference type="InterPro" id="IPR045865">
    <property type="entry name" value="ACT-like_dom_sf"/>
</dbReference>
<evidence type="ECO:0000256" key="8">
    <source>
        <dbReference type="ARBA" id="ARBA00023002"/>
    </source>
</evidence>
<dbReference type="Gene3D" id="3.40.50.720">
    <property type="entry name" value="NAD(P)-binding Rossmann-like Domain"/>
    <property type="match status" value="2"/>
</dbReference>
<evidence type="ECO:0000313" key="19">
    <source>
        <dbReference type="Proteomes" id="UP000681131"/>
    </source>
</evidence>
<keyword evidence="7" id="KW-0028">Amino-acid biosynthesis</keyword>
<evidence type="ECO:0000256" key="10">
    <source>
        <dbReference type="ARBA" id="ARBA00023299"/>
    </source>
</evidence>
<gene>
    <name evidence="17" type="primary">serA</name>
    <name evidence="16" type="ORF">CDH04_04210</name>
    <name evidence="17" type="ORF">FZC43_04215</name>
</gene>
<dbReference type="Proteomes" id="UP000681131">
    <property type="component" value="Chromosome"/>
</dbReference>
<dbReference type="InterPro" id="IPR050857">
    <property type="entry name" value="D-2-hydroxyacid_DH"/>
</dbReference>
<evidence type="ECO:0000256" key="3">
    <source>
        <dbReference type="ARBA" id="ARBA00005854"/>
    </source>
</evidence>
<dbReference type="FunFam" id="3.40.50.720:FF:000041">
    <property type="entry name" value="D-3-phosphoglycerate dehydrogenase"/>
    <property type="match status" value="1"/>
</dbReference>
<comment type="function">
    <text evidence="1">Catalyzes the reversible oxidation of 3-phospho-D-glycerate to 3-phosphonooxypyruvate, the first step of the phosphorylated L-serine biosynthesis pathway. Also catalyzes the reversible oxidation of 2-hydroxyglutarate to 2-oxoglutarate.</text>
</comment>
<reference evidence="17 19" key="2">
    <citation type="submission" date="2019-08" db="EMBL/GenBank/DDBJ databases">
        <title>Complete genome sequences of Francisella adeliensis (FSC1325 and FSC1326).</title>
        <authorList>
            <person name="Ohrman C."/>
            <person name="Uneklint I."/>
            <person name="Vallesi A."/>
            <person name="Karlsson L."/>
            <person name="Sjodin A."/>
        </authorList>
    </citation>
    <scope>NUCLEOTIDE SEQUENCE [LARGE SCALE GENOMIC DNA]</scope>
    <source>
        <strain evidence="17 19">FSC1325</strain>
    </source>
</reference>
<evidence type="ECO:0000256" key="4">
    <source>
        <dbReference type="ARBA" id="ARBA00013001"/>
    </source>
</evidence>
<comment type="similarity">
    <text evidence="3 14">Belongs to the D-isomer specific 2-hydroxyacid dehydrogenase family.</text>
</comment>
<dbReference type="CDD" id="cd04901">
    <property type="entry name" value="ACT_3PGDH"/>
    <property type="match status" value="1"/>
</dbReference>
<keyword evidence="8 14" id="KW-0560">Oxidoreductase</keyword>
<dbReference type="EMBL" id="CP021781">
    <property type="protein sequence ID" value="AXA33662.1"/>
    <property type="molecule type" value="Genomic_DNA"/>
</dbReference>
<dbReference type="PROSITE" id="PS51671">
    <property type="entry name" value="ACT"/>
    <property type="match status" value="1"/>
</dbReference>
<protein>
    <recommendedName>
        <fullName evidence="6">D-3-phosphoglycerate dehydrogenase</fullName>
        <ecNumber evidence="4">1.1.1.399</ecNumber>
        <ecNumber evidence="5">1.1.1.95</ecNumber>
    </recommendedName>
    <alternativeName>
        <fullName evidence="11">2-oxoglutarate reductase</fullName>
    </alternativeName>
</protein>
<dbReference type="KEGG" id="fad:CDH04_04210"/>
<evidence type="ECO:0000256" key="9">
    <source>
        <dbReference type="ARBA" id="ARBA00023027"/>
    </source>
</evidence>
<dbReference type="GO" id="GO:0004617">
    <property type="term" value="F:phosphoglycerate dehydrogenase activity"/>
    <property type="evidence" value="ECO:0007669"/>
    <property type="project" value="UniProtKB-EC"/>
</dbReference>
<keyword evidence="9" id="KW-0520">NAD</keyword>
<dbReference type="PANTHER" id="PTHR42789:SF1">
    <property type="entry name" value="D-ISOMER SPECIFIC 2-HYDROXYACID DEHYDROGENASE FAMILY PROTEIN (AFU_ORTHOLOGUE AFUA_6G10090)"/>
    <property type="match status" value="1"/>
</dbReference>